<gene>
    <name evidence="9" type="ORF">HLPR_16360</name>
</gene>
<evidence type="ECO:0000313" key="10">
    <source>
        <dbReference type="Proteomes" id="UP001321786"/>
    </source>
</evidence>
<keyword evidence="3 7" id="KW-0812">Transmembrane</keyword>
<dbReference type="EMBL" id="AP028654">
    <property type="protein sequence ID" value="BEP29305.1"/>
    <property type="molecule type" value="Genomic_DNA"/>
</dbReference>
<dbReference type="PANTHER" id="PTHR30386:SF26">
    <property type="entry name" value="TRANSPORT PROTEIN COMB"/>
    <property type="match status" value="1"/>
</dbReference>
<keyword evidence="4 7" id="KW-1133">Transmembrane helix</keyword>
<reference evidence="9 10" key="1">
    <citation type="submission" date="2023-08" db="EMBL/GenBank/DDBJ databases">
        <title>Helicovermis profunda gen. nov., sp. nov., a novel mesophilic, fermentative bacterium within the Bacillota from a deep-sea hydrothermal vent chimney.</title>
        <authorList>
            <person name="Miyazaki U."/>
            <person name="Mizutani D."/>
            <person name="Hashimoto Y."/>
            <person name="Tame A."/>
            <person name="Sawayama S."/>
            <person name="Miyazaki J."/>
            <person name="Takai K."/>
            <person name="Nakagawa S."/>
        </authorList>
    </citation>
    <scope>NUCLEOTIDE SEQUENCE [LARGE SCALE GENOMIC DNA]</scope>
    <source>
        <strain evidence="9 10">S502</strain>
    </source>
</reference>
<evidence type="ECO:0000256" key="1">
    <source>
        <dbReference type="ARBA" id="ARBA00004167"/>
    </source>
</evidence>
<dbReference type="PRINTS" id="PR01490">
    <property type="entry name" value="RTXTOXIND"/>
</dbReference>
<name>A0AAU9ES74_9FIRM</name>
<evidence type="ECO:0000256" key="3">
    <source>
        <dbReference type="ARBA" id="ARBA00022692"/>
    </source>
</evidence>
<dbReference type="KEGG" id="hprf:HLPR_16360"/>
<dbReference type="InterPro" id="IPR050739">
    <property type="entry name" value="MFP"/>
</dbReference>
<protein>
    <recommendedName>
        <fullName evidence="8">AprE-like beta-barrel domain-containing protein</fullName>
    </recommendedName>
</protein>
<keyword evidence="10" id="KW-1185">Reference proteome</keyword>
<feature type="domain" description="AprE-like beta-barrel" evidence="8">
    <location>
        <begin position="379"/>
        <end position="467"/>
    </location>
</feature>
<dbReference type="Pfam" id="PF26002">
    <property type="entry name" value="Beta-barrel_AprE"/>
    <property type="match status" value="1"/>
</dbReference>
<dbReference type="AlphaFoldDB" id="A0AAU9ES74"/>
<dbReference type="RefSeq" id="WP_338534950.1">
    <property type="nucleotide sequence ID" value="NZ_AP028654.1"/>
</dbReference>
<keyword evidence="5 7" id="KW-0472">Membrane</keyword>
<feature type="coiled-coil region" evidence="6">
    <location>
        <begin position="265"/>
        <end position="346"/>
    </location>
</feature>
<evidence type="ECO:0000256" key="4">
    <source>
        <dbReference type="ARBA" id="ARBA00022989"/>
    </source>
</evidence>
<dbReference type="GO" id="GO:0016020">
    <property type="term" value="C:membrane"/>
    <property type="evidence" value="ECO:0007669"/>
    <property type="project" value="UniProtKB-SubCell"/>
</dbReference>
<feature type="transmembrane region" description="Helical" evidence="7">
    <location>
        <begin position="25"/>
        <end position="46"/>
    </location>
</feature>
<evidence type="ECO:0000256" key="7">
    <source>
        <dbReference type="SAM" id="Phobius"/>
    </source>
</evidence>
<feature type="coiled-coil region" evidence="6">
    <location>
        <begin position="205"/>
        <end position="232"/>
    </location>
</feature>
<proteinExistence type="inferred from homology"/>
<comment type="subcellular location">
    <subcellularLocation>
        <location evidence="1">Membrane</location>
        <topology evidence="1">Single-pass membrane protein</topology>
    </subcellularLocation>
</comment>
<evidence type="ECO:0000259" key="8">
    <source>
        <dbReference type="Pfam" id="PF26002"/>
    </source>
</evidence>
<accession>A0AAU9ES74</accession>
<dbReference type="PANTHER" id="PTHR30386">
    <property type="entry name" value="MEMBRANE FUSION SUBUNIT OF EMRAB-TOLC MULTIDRUG EFFLUX PUMP"/>
    <property type="match status" value="1"/>
</dbReference>
<evidence type="ECO:0000256" key="5">
    <source>
        <dbReference type="ARBA" id="ARBA00023136"/>
    </source>
</evidence>
<evidence type="ECO:0000256" key="2">
    <source>
        <dbReference type="ARBA" id="ARBA00009477"/>
    </source>
</evidence>
<organism evidence="9 10">
    <name type="scientific">Helicovermis profundi</name>
    <dbReference type="NCBI Taxonomy" id="3065157"/>
    <lineage>
        <taxon>Bacteria</taxon>
        <taxon>Bacillati</taxon>
        <taxon>Bacillota</taxon>
        <taxon>Clostridia</taxon>
        <taxon>Helicovermis</taxon>
    </lineage>
</organism>
<comment type="similarity">
    <text evidence="2">Belongs to the membrane fusion protein (MFP) (TC 8.A.1) family.</text>
</comment>
<dbReference type="SUPFAM" id="SSF111369">
    <property type="entry name" value="HlyD-like secretion proteins"/>
    <property type="match status" value="1"/>
</dbReference>
<sequence length="484" mass="55439">MKEFTMNLSELTDSREVMESKPYPIVVYFIYIVLSIIIVSLTWMYFSDIDIVSKGSGIVRPNEGVSLVNNKVTGKIEKTNLIEGKLVKKGDILYIISHNDLLATKELLEEEVNTNEIKLNNLEKYKISILNKENLFDENNEKEKEYYFKYIGFADNLIASKESISSSKNSLNSLNTKLKGIKNLDNSVKQGKSIFSEKDLYSLKYTEYKLKIEELSQSLTEYRKKYESSKTLYSSGAISKDDYQIMKVNYEKSKLQYDQYINSFQTSIKNQMVDLEEQIKNLESNVKKLSPNNKVNGRVYLPIEMKTIIDINNSIVNENQTLRNLKENLEKVKINIEKSVVRAEANGYLNIKQKYTVGDYIGAGTEIATIIPKSDSAYLVQISMPESEISNIKVGDTIKYHFNALPYREYGELKGIVKKISKDSSISKSGINYFIVEANVENKPLYSYKGEKAEIKIGMTCQAKVVTKSKKLLFFLLEKIDLWG</sequence>
<keyword evidence="6" id="KW-0175">Coiled coil</keyword>
<dbReference type="InterPro" id="IPR058982">
    <property type="entry name" value="Beta-barrel_AprE"/>
</dbReference>
<evidence type="ECO:0000313" key="9">
    <source>
        <dbReference type="EMBL" id="BEP29305.1"/>
    </source>
</evidence>
<evidence type="ECO:0000256" key="6">
    <source>
        <dbReference type="SAM" id="Coils"/>
    </source>
</evidence>
<dbReference type="Proteomes" id="UP001321786">
    <property type="component" value="Chromosome"/>
</dbReference>
<dbReference type="Gene3D" id="2.40.30.170">
    <property type="match status" value="1"/>
</dbReference>